<dbReference type="PANTHER" id="PTHR32100">
    <property type="entry name" value="OMEGA-6 FATTY ACID DESATURASE, CHLOROPLASTIC"/>
    <property type="match status" value="1"/>
</dbReference>
<keyword evidence="5" id="KW-1185">Reference proteome</keyword>
<reference evidence="4" key="2">
    <citation type="submission" date="2023-02" db="EMBL/GenBank/DDBJ databases">
        <authorList>
            <consortium name="DOE Joint Genome Institute"/>
            <person name="Mondo S.J."/>
            <person name="Chang Y."/>
            <person name="Wang Y."/>
            <person name="Ahrendt S."/>
            <person name="Andreopoulos W."/>
            <person name="Barry K."/>
            <person name="Beard J."/>
            <person name="Benny G.L."/>
            <person name="Blankenship S."/>
            <person name="Bonito G."/>
            <person name="Cuomo C."/>
            <person name="Desiro A."/>
            <person name="Gervers K.A."/>
            <person name="Hundley H."/>
            <person name="Kuo A."/>
            <person name="LaButti K."/>
            <person name="Lang B.F."/>
            <person name="Lipzen A."/>
            <person name="O'Donnell K."/>
            <person name="Pangilinan J."/>
            <person name="Reynolds N."/>
            <person name="Sandor L."/>
            <person name="Smith M.W."/>
            <person name="Tsang A."/>
            <person name="Grigoriev I.V."/>
            <person name="Stajich J.E."/>
            <person name="Spatafora J.W."/>
        </authorList>
    </citation>
    <scope>NUCLEOTIDE SEQUENCE</scope>
    <source>
        <strain evidence="4">RSA 2281</strain>
    </source>
</reference>
<keyword evidence="2" id="KW-1133">Transmembrane helix</keyword>
<evidence type="ECO:0000256" key="1">
    <source>
        <dbReference type="SAM" id="MobiDB-lite"/>
    </source>
</evidence>
<evidence type="ECO:0000256" key="2">
    <source>
        <dbReference type="SAM" id="Phobius"/>
    </source>
</evidence>
<evidence type="ECO:0000259" key="3">
    <source>
        <dbReference type="Pfam" id="PF00487"/>
    </source>
</evidence>
<sequence>MGEAIERNWEIPNFTIKEIRNAVPSHCFERNTFRSFTYLIRYVFLVATTVCAALYIDSILLSRATRLILWSVYWVAQGTISGGLWVFAHECGHQAFSSYKAINNGVGMVNHFFFNIPYHSWRISHSRHHKYTGLMSKDETFVPFTRSERGLPPKDANINQQQKNDENDSRALHYHEHEMSEQSPMRAFWSFVKVFVIGWPIYLIFGSHHHPGVNSHFNPYCALFEKRQVWDILRSDMAQFGSEIIMKLYLGPYLVLNVWIMIITYLQHTHPNVPHYRENSVDRSYGAIVDFLHHDLQRTHVAHHFFSTMPHYYTVEATHYIKKALGKSYLIEQTSIPIALWDSWTQCRFVEDEDDVVFFKKL</sequence>
<dbReference type="GO" id="GO:0016491">
    <property type="term" value="F:oxidoreductase activity"/>
    <property type="evidence" value="ECO:0007669"/>
    <property type="project" value="InterPro"/>
</dbReference>
<protein>
    <submittedName>
        <fullName evidence="4">Fatty acid desaturase-domain-containing protein</fullName>
    </submittedName>
</protein>
<dbReference type="InterPro" id="IPR005804">
    <property type="entry name" value="FA_desaturase_dom"/>
</dbReference>
<comment type="caution">
    <text evidence="4">The sequence shown here is derived from an EMBL/GenBank/DDBJ whole genome shotgun (WGS) entry which is preliminary data.</text>
</comment>
<reference evidence="4" key="1">
    <citation type="journal article" date="2022" name="IScience">
        <title>Evolution of zygomycete secretomes and the origins of terrestrial fungal ecologies.</title>
        <authorList>
            <person name="Chang Y."/>
            <person name="Wang Y."/>
            <person name="Mondo S."/>
            <person name="Ahrendt S."/>
            <person name="Andreopoulos W."/>
            <person name="Barry K."/>
            <person name="Beard J."/>
            <person name="Benny G.L."/>
            <person name="Blankenship S."/>
            <person name="Bonito G."/>
            <person name="Cuomo C."/>
            <person name="Desiro A."/>
            <person name="Gervers K.A."/>
            <person name="Hundley H."/>
            <person name="Kuo A."/>
            <person name="LaButti K."/>
            <person name="Lang B.F."/>
            <person name="Lipzen A."/>
            <person name="O'Donnell K."/>
            <person name="Pangilinan J."/>
            <person name="Reynolds N."/>
            <person name="Sandor L."/>
            <person name="Smith M.E."/>
            <person name="Tsang A."/>
            <person name="Grigoriev I.V."/>
            <person name="Stajich J.E."/>
            <person name="Spatafora J.W."/>
        </authorList>
    </citation>
    <scope>NUCLEOTIDE SEQUENCE</scope>
    <source>
        <strain evidence="4">RSA 2281</strain>
    </source>
</reference>
<organism evidence="4 5">
    <name type="scientific">Phascolomyces articulosus</name>
    <dbReference type="NCBI Taxonomy" id="60185"/>
    <lineage>
        <taxon>Eukaryota</taxon>
        <taxon>Fungi</taxon>
        <taxon>Fungi incertae sedis</taxon>
        <taxon>Mucoromycota</taxon>
        <taxon>Mucoromycotina</taxon>
        <taxon>Mucoromycetes</taxon>
        <taxon>Mucorales</taxon>
        <taxon>Lichtheimiaceae</taxon>
        <taxon>Phascolomyces</taxon>
    </lineage>
</organism>
<dbReference type="EMBL" id="JAIXMP010000014">
    <property type="protein sequence ID" value="KAI9262137.1"/>
    <property type="molecule type" value="Genomic_DNA"/>
</dbReference>
<feature type="transmembrane region" description="Helical" evidence="2">
    <location>
        <begin position="38"/>
        <end position="56"/>
    </location>
</feature>
<dbReference type="Proteomes" id="UP001209540">
    <property type="component" value="Unassembled WGS sequence"/>
</dbReference>
<feature type="transmembrane region" description="Helical" evidence="2">
    <location>
        <begin position="68"/>
        <end position="88"/>
    </location>
</feature>
<dbReference type="InterPro" id="IPR012171">
    <property type="entry name" value="Fatty_acid_desaturase"/>
</dbReference>
<keyword evidence="2" id="KW-0812">Transmembrane</keyword>
<evidence type="ECO:0000313" key="4">
    <source>
        <dbReference type="EMBL" id="KAI9262137.1"/>
    </source>
</evidence>
<feature type="transmembrane region" description="Helical" evidence="2">
    <location>
        <begin position="187"/>
        <end position="205"/>
    </location>
</feature>
<keyword evidence="2" id="KW-0472">Membrane</keyword>
<evidence type="ECO:0000313" key="5">
    <source>
        <dbReference type="Proteomes" id="UP001209540"/>
    </source>
</evidence>
<dbReference type="Pfam" id="PF00487">
    <property type="entry name" value="FA_desaturase"/>
    <property type="match status" value="1"/>
</dbReference>
<name>A0AAD5JZM1_9FUNG</name>
<gene>
    <name evidence="4" type="ORF">BDA99DRAFT_547122</name>
</gene>
<accession>A0AAD5JZM1</accession>
<dbReference type="AlphaFoldDB" id="A0AAD5JZM1"/>
<proteinExistence type="predicted"/>
<feature type="region of interest" description="Disordered" evidence="1">
    <location>
        <begin position="147"/>
        <end position="167"/>
    </location>
</feature>
<feature type="transmembrane region" description="Helical" evidence="2">
    <location>
        <begin position="244"/>
        <end position="266"/>
    </location>
</feature>
<dbReference type="GO" id="GO:0006629">
    <property type="term" value="P:lipid metabolic process"/>
    <property type="evidence" value="ECO:0007669"/>
    <property type="project" value="InterPro"/>
</dbReference>
<feature type="domain" description="Fatty acid desaturase" evidence="3">
    <location>
        <begin position="70"/>
        <end position="330"/>
    </location>
</feature>
<dbReference type="CDD" id="cd03507">
    <property type="entry name" value="Delta12-FADS-like"/>
    <property type="match status" value="1"/>
</dbReference>